<proteinExistence type="predicted"/>
<gene>
    <name evidence="2" type="ORF">SAMN02745121_06328</name>
</gene>
<evidence type="ECO:0000313" key="3">
    <source>
        <dbReference type="Proteomes" id="UP000199400"/>
    </source>
</evidence>
<name>A0A1I2EY57_9BACT</name>
<dbReference type="Proteomes" id="UP000199400">
    <property type="component" value="Unassembled WGS sequence"/>
</dbReference>
<evidence type="ECO:0000313" key="2">
    <source>
        <dbReference type="EMBL" id="SFE97729.1"/>
    </source>
</evidence>
<keyword evidence="3" id="KW-1185">Reference proteome</keyword>
<dbReference type="AlphaFoldDB" id="A0A1I2EY57"/>
<reference evidence="3" key="1">
    <citation type="submission" date="2016-10" db="EMBL/GenBank/DDBJ databases">
        <authorList>
            <person name="Varghese N."/>
            <person name="Submissions S."/>
        </authorList>
    </citation>
    <scope>NUCLEOTIDE SEQUENCE [LARGE SCALE GENOMIC DNA]</scope>
    <source>
        <strain evidence="3">ATCC 25963</strain>
    </source>
</reference>
<organism evidence="2 3">
    <name type="scientific">Nannocystis exedens</name>
    <dbReference type="NCBI Taxonomy" id="54"/>
    <lineage>
        <taxon>Bacteria</taxon>
        <taxon>Pseudomonadati</taxon>
        <taxon>Myxococcota</taxon>
        <taxon>Polyangia</taxon>
        <taxon>Nannocystales</taxon>
        <taxon>Nannocystaceae</taxon>
        <taxon>Nannocystis</taxon>
    </lineage>
</organism>
<evidence type="ECO:0000256" key="1">
    <source>
        <dbReference type="SAM" id="MobiDB-lite"/>
    </source>
</evidence>
<accession>A0A1I2EY57</accession>
<feature type="region of interest" description="Disordered" evidence="1">
    <location>
        <begin position="41"/>
        <end position="61"/>
    </location>
</feature>
<sequence length="61" mass="6115">MTLSSKLSPAGLCAAALVAPARSGGGGPGLRSRDFERCEATMQSTARRITTARHSAGSPAA</sequence>
<protein>
    <submittedName>
        <fullName evidence="2">Uncharacterized protein</fullName>
    </submittedName>
</protein>
<dbReference type="EMBL" id="FOMX01000024">
    <property type="protein sequence ID" value="SFE97729.1"/>
    <property type="molecule type" value="Genomic_DNA"/>
</dbReference>